<keyword evidence="2" id="KW-1185">Reference proteome</keyword>
<dbReference type="RefSeq" id="WP_092572732.1">
    <property type="nucleotide sequence ID" value="NZ_FOEN01000021.1"/>
</dbReference>
<dbReference type="InterPro" id="IPR013324">
    <property type="entry name" value="RNA_pol_sigma_r3/r4-like"/>
</dbReference>
<evidence type="ECO:0000313" key="2">
    <source>
        <dbReference type="Proteomes" id="UP000198833"/>
    </source>
</evidence>
<dbReference type="STRING" id="89093.SAMN04488558_1218"/>
<dbReference type="InterPro" id="IPR036388">
    <property type="entry name" value="WH-like_DNA-bd_sf"/>
</dbReference>
<organism evidence="1 2">
    <name type="scientific">Ignavigranum ruoffiae</name>
    <dbReference type="NCBI Taxonomy" id="89093"/>
    <lineage>
        <taxon>Bacteria</taxon>
        <taxon>Bacillati</taxon>
        <taxon>Bacillota</taxon>
        <taxon>Bacilli</taxon>
        <taxon>Lactobacillales</taxon>
        <taxon>Aerococcaceae</taxon>
        <taxon>Ignavigranum</taxon>
    </lineage>
</organism>
<proteinExistence type="predicted"/>
<dbReference type="Gene3D" id="1.10.10.10">
    <property type="entry name" value="Winged helix-like DNA-binding domain superfamily/Winged helix DNA-binding domain"/>
    <property type="match status" value="1"/>
</dbReference>
<name>A0A1H9GZZ6_9LACT</name>
<evidence type="ECO:0000313" key="1">
    <source>
        <dbReference type="EMBL" id="SEQ55563.1"/>
    </source>
</evidence>
<protein>
    <recommendedName>
        <fullName evidence="3">RNA polymerase sigma factor, sigma-70 family</fullName>
    </recommendedName>
</protein>
<dbReference type="Proteomes" id="UP000198833">
    <property type="component" value="Unassembled WGS sequence"/>
</dbReference>
<gene>
    <name evidence="1" type="ORF">SAMN04488558_1218</name>
</gene>
<sequence>MDYQAWYHQQVLKAFNPLIHKILKRLAIYPNHNDYEDYQQELKLHLIQLADKFSGDVLGECRYQFVAYAQRGLFWHGLRLMKQFEHKETCCFDAQTSKDIPIVTPSLSDVHIAEFMQRAKRRLSTWEYQLIILLNHYSVQEIADQVGLSRYAIYKQRKKIQHKLADLKKLLA</sequence>
<accession>A0A1H9GZZ6</accession>
<reference evidence="1 2" key="1">
    <citation type="submission" date="2016-10" db="EMBL/GenBank/DDBJ databases">
        <authorList>
            <person name="de Groot N.N."/>
        </authorList>
    </citation>
    <scope>NUCLEOTIDE SEQUENCE [LARGE SCALE GENOMIC DNA]</scope>
    <source>
        <strain evidence="1 2">DSM 15695</strain>
    </source>
</reference>
<dbReference type="AlphaFoldDB" id="A0A1H9GZZ6"/>
<evidence type="ECO:0008006" key="3">
    <source>
        <dbReference type="Google" id="ProtNLM"/>
    </source>
</evidence>
<dbReference type="EMBL" id="FOEN01000021">
    <property type="protein sequence ID" value="SEQ55563.1"/>
    <property type="molecule type" value="Genomic_DNA"/>
</dbReference>
<dbReference type="OrthoDB" id="2248780at2"/>
<dbReference type="SUPFAM" id="SSF88659">
    <property type="entry name" value="Sigma3 and sigma4 domains of RNA polymerase sigma factors"/>
    <property type="match status" value="1"/>
</dbReference>